<dbReference type="AlphaFoldDB" id="A0A1T4K5S7"/>
<dbReference type="Proteomes" id="UP000190328">
    <property type="component" value="Unassembled WGS sequence"/>
</dbReference>
<dbReference type="RefSeq" id="WP_078806071.1">
    <property type="nucleotide sequence ID" value="NZ_FUXI01000001.1"/>
</dbReference>
<reference evidence="1 2" key="1">
    <citation type="submission" date="2017-02" db="EMBL/GenBank/DDBJ databases">
        <authorList>
            <person name="Peterson S.W."/>
        </authorList>
    </citation>
    <scope>NUCLEOTIDE SEQUENCE [LARGE SCALE GENOMIC DNA]</scope>
    <source>
        <strain evidence="1 2">ATCC BAA-1030</strain>
    </source>
</reference>
<dbReference type="EMBL" id="FUXI01000001">
    <property type="protein sequence ID" value="SJZ37693.1"/>
    <property type="molecule type" value="Genomic_DNA"/>
</dbReference>
<name>A0A1T4K5S7_9ENTE</name>
<dbReference type="STRING" id="263852.SAMN02745116_00099"/>
<dbReference type="SUPFAM" id="SSF51182">
    <property type="entry name" value="RmlC-like cupins"/>
    <property type="match status" value="1"/>
</dbReference>
<gene>
    <name evidence="1" type="ORF">SAMN02745116_00099</name>
</gene>
<evidence type="ECO:0000313" key="1">
    <source>
        <dbReference type="EMBL" id="SJZ37693.1"/>
    </source>
</evidence>
<proteinExistence type="predicted"/>
<dbReference type="OrthoDB" id="3828611at2"/>
<dbReference type="InterPro" id="IPR014710">
    <property type="entry name" value="RmlC-like_jellyroll"/>
</dbReference>
<accession>A0A1T4K5S7</accession>
<keyword evidence="2" id="KW-1185">Reference proteome</keyword>
<dbReference type="PANTHER" id="PTHR36169:SF1">
    <property type="entry name" value="ACETATE KINASE EUTQ"/>
    <property type="match status" value="1"/>
</dbReference>
<dbReference type="InterPro" id="IPR011051">
    <property type="entry name" value="RmlC_Cupin_sf"/>
</dbReference>
<dbReference type="PANTHER" id="PTHR36169">
    <property type="entry name" value="ETHANOLAMINE UTILIZATION PROTEIN EUTQ"/>
    <property type="match status" value="1"/>
</dbReference>
<organism evidence="1 2">
    <name type="scientific">Pilibacter termitis</name>
    <dbReference type="NCBI Taxonomy" id="263852"/>
    <lineage>
        <taxon>Bacteria</taxon>
        <taxon>Bacillati</taxon>
        <taxon>Bacillota</taxon>
        <taxon>Bacilli</taxon>
        <taxon>Lactobacillales</taxon>
        <taxon>Enterococcaceae</taxon>
        <taxon>Pilibacter</taxon>
    </lineage>
</organism>
<dbReference type="Gene3D" id="2.60.120.10">
    <property type="entry name" value="Jelly Rolls"/>
    <property type="match status" value="1"/>
</dbReference>
<protein>
    <submittedName>
        <fullName evidence="1">Ethanolamine utilization protein EutQ</fullName>
    </submittedName>
</protein>
<sequence>MNNLTKETVEKMVREIIMEQFSLSKISDKSGIIKVSLPQVEVTEKDRLDTGNPTDKVYCHDLYTLEESPRLGCGLMQMEASTFPWHLDYDEIDYVIDGTLDIIVDGRVNRVEKGEIIYIPKGSDIEFSVKGKARFMYVTYPADWANQ</sequence>
<dbReference type="Pfam" id="PF06249">
    <property type="entry name" value="EutQ"/>
    <property type="match status" value="1"/>
</dbReference>
<dbReference type="CDD" id="cd02228">
    <property type="entry name" value="cupin_EutQ"/>
    <property type="match status" value="1"/>
</dbReference>
<evidence type="ECO:0000313" key="2">
    <source>
        <dbReference type="Proteomes" id="UP000190328"/>
    </source>
</evidence>
<dbReference type="InterPro" id="IPR010424">
    <property type="entry name" value="EutQ"/>
</dbReference>